<feature type="region of interest" description="Disordered" evidence="1">
    <location>
        <begin position="144"/>
        <end position="174"/>
    </location>
</feature>
<keyword evidence="3" id="KW-1185">Reference proteome</keyword>
<reference evidence="2" key="1">
    <citation type="submission" date="2020-11" db="EMBL/GenBank/DDBJ databases">
        <authorList>
            <person name="Tran Van P."/>
        </authorList>
    </citation>
    <scope>NUCLEOTIDE SEQUENCE</scope>
</reference>
<evidence type="ECO:0000313" key="3">
    <source>
        <dbReference type="Proteomes" id="UP000678499"/>
    </source>
</evidence>
<dbReference type="EMBL" id="OA889510">
    <property type="protein sequence ID" value="CAD7284252.1"/>
    <property type="molecule type" value="Genomic_DNA"/>
</dbReference>
<accession>A0A7R9GJ12</accession>
<dbReference type="Proteomes" id="UP000678499">
    <property type="component" value="Unassembled WGS sequence"/>
</dbReference>
<name>A0A7R9GJ12_9CRUS</name>
<feature type="non-terminal residue" evidence="2">
    <location>
        <position position="174"/>
    </location>
</feature>
<dbReference type="EMBL" id="CAJPEX010007473">
    <property type="protein sequence ID" value="CAG0924404.1"/>
    <property type="molecule type" value="Genomic_DNA"/>
</dbReference>
<sequence>MTDLPAATPGGHGLEKIHMTERAAMIAENPDGDVYKNERDLKSVLFKQEQMADEIAQKTAMVSDPDPLESLKDEYSVKDKRIRTRINELSLILHSLLLVGLEETEKNERPGVEADLFLVVVPPSPDLKTGSFVEPLGFAWRLDPGEPGEFPAEADPGRENRFMSRKCSSSWKRP</sequence>
<gene>
    <name evidence="2" type="ORF">NMOB1V02_LOCUS11859</name>
</gene>
<dbReference type="AlphaFoldDB" id="A0A7R9GJ12"/>
<evidence type="ECO:0000256" key="1">
    <source>
        <dbReference type="SAM" id="MobiDB-lite"/>
    </source>
</evidence>
<protein>
    <submittedName>
        <fullName evidence="2">Uncharacterized protein</fullName>
    </submittedName>
</protein>
<proteinExistence type="predicted"/>
<organism evidence="2">
    <name type="scientific">Notodromas monacha</name>
    <dbReference type="NCBI Taxonomy" id="399045"/>
    <lineage>
        <taxon>Eukaryota</taxon>
        <taxon>Metazoa</taxon>
        <taxon>Ecdysozoa</taxon>
        <taxon>Arthropoda</taxon>
        <taxon>Crustacea</taxon>
        <taxon>Oligostraca</taxon>
        <taxon>Ostracoda</taxon>
        <taxon>Podocopa</taxon>
        <taxon>Podocopida</taxon>
        <taxon>Cypridocopina</taxon>
        <taxon>Cypridoidea</taxon>
        <taxon>Cyprididae</taxon>
        <taxon>Notodromas</taxon>
    </lineage>
</organism>
<evidence type="ECO:0000313" key="2">
    <source>
        <dbReference type="EMBL" id="CAD7284252.1"/>
    </source>
</evidence>